<evidence type="ECO:0000256" key="3">
    <source>
        <dbReference type="ARBA" id="ARBA00023015"/>
    </source>
</evidence>
<evidence type="ECO:0000256" key="5">
    <source>
        <dbReference type="ARBA" id="ARBA00023163"/>
    </source>
</evidence>
<dbReference type="InterPro" id="IPR005158">
    <property type="entry name" value="BTAD"/>
</dbReference>
<dbReference type="SMART" id="SM01043">
    <property type="entry name" value="BTAD"/>
    <property type="match status" value="1"/>
</dbReference>
<keyword evidence="5" id="KW-0804">Transcription</keyword>
<dbReference type="RefSeq" id="WP_344640593.1">
    <property type="nucleotide sequence ID" value="NZ_BAAATR010000048.1"/>
</dbReference>
<name>A0ABP5RVD2_9ACTN</name>
<comment type="caution">
    <text evidence="8">The sequence shown here is derived from an EMBL/GenBank/DDBJ whole genome shotgun (WGS) entry which is preliminary data.</text>
</comment>
<keyword evidence="9" id="KW-1185">Reference proteome</keyword>
<dbReference type="PANTHER" id="PTHR35807:SF1">
    <property type="entry name" value="TRANSCRIPTIONAL REGULATOR REDD"/>
    <property type="match status" value="1"/>
</dbReference>
<sequence length="608" mass="65840">MLPIMISVLGPLAVTIDGVDATPTASKLRTLIALLALRRNSVVAIGSLINELWGEEPPVSAMATLQTYIYQLRRLLTTNGLNGKDVLVTKPVGYVLRLKRDELDVDIFRSLVEEARDHLQEGADEAALTVVTKALSMCGAAPLHDVSARELLESYIGQLGESVLQAVELRIEAKLRLGYHQELVAELKSLCAEHPYHENLHAKLMISLQRMGRRSEALVLYQTLRRNLRDELGIDPSASLQELQNKLLNSNSSSVSEIESSWQARETITPAQLPGNIAEFTGRTAEIEQLGRMLRPNQNALAPTIVTLTGSPGTGKSALAVRVCHEIRDRFCDGQLYADLDGGAVEPYQVLGKFLRGVGFKGEEIPGDLDERSQLFRSWTRQHQVLVLLDNAASRAQVRPLLTSGPGSAVLITGSQLAIGGLEGSRSFQLNAPSVDECVAVLSSMIGGERVAGAEDVAYDVVKVCDQLPVALRIVAAKVTTGVYASLPAAAQRLAAPEARLEEMRFGEWDIRKTYAAGYRLLDSQGRKALTMMAVSGLCSITTVRIGELCGWDRASTEHVLSQLKQLRFLHAVAAGIGPGSYVMPVLVRSFIDDLISGELATVRAAGA</sequence>
<protein>
    <submittedName>
        <fullName evidence="8">AfsR/SARP family transcriptional regulator</fullName>
    </submittedName>
</protein>
<dbReference type="EMBL" id="BAAATR010000048">
    <property type="protein sequence ID" value="GAA2273944.1"/>
    <property type="molecule type" value="Genomic_DNA"/>
</dbReference>
<dbReference type="Pfam" id="PF03704">
    <property type="entry name" value="BTAD"/>
    <property type="match status" value="1"/>
</dbReference>
<dbReference type="PANTHER" id="PTHR35807">
    <property type="entry name" value="TRANSCRIPTIONAL REGULATOR REDD-RELATED"/>
    <property type="match status" value="1"/>
</dbReference>
<dbReference type="Pfam" id="PF00486">
    <property type="entry name" value="Trans_reg_C"/>
    <property type="match status" value="1"/>
</dbReference>
<dbReference type="Gene3D" id="1.10.10.10">
    <property type="entry name" value="Winged helix-like DNA-binding domain superfamily/Winged helix DNA-binding domain"/>
    <property type="match status" value="1"/>
</dbReference>
<evidence type="ECO:0000256" key="1">
    <source>
        <dbReference type="ARBA" id="ARBA00005820"/>
    </source>
</evidence>
<dbReference type="PRINTS" id="PR00364">
    <property type="entry name" value="DISEASERSIST"/>
</dbReference>
<evidence type="ECO:0000313" key="8">
    <source>
        <dbReference type="EMBL" id="GAA2273944.1"/>
    </source>
</evidence>
<evidence type="ECO:0000259" key="7">
    <source>
        <dbReference type="PROSITE" id="PS51755"/>
    </source>
</evidence>
<accession>A0ABP5RVD2</accession>
<dbReference type="Proteomes" id="UP001500305">
    <property type="component" value="Unassembled WGS sequence"/>
</dbReference>
<dbReference type="SUPFAM" id="SSF48452">
    <property type="entry name" value="TPR-like"/>
    <property type="match status" value="1"/>
</dbReference>
<proteinExistence type="inferred from homology"/>
<evidence type="ECO:0000256" key="4">
    <source>
        <dbReference type="ARBA" id="ARBA00023125"/>
    </source>
</evidence>
<reference evidence="9" key="1">
    <citation type="journal article" date="2019" name="Int. J. Syst. Evol. Microbiol.">
        <title>The Global Catalogue of Microorganisms (GCM) 10K type strain sequencing project: providing services to taxonomists for standard genome sequencing and annotation.</title>
        <authorList>
            <consortium name="The Broad Institute Genomics Platform"/>
            <consortium name="The Broad Institute Genome Sequencing Center for Infectious Disease"/>
            <person name="Wu L."/>
            <person name="Ma J."/>
        </authorList>
    </citation>
    <scope>NUCLEOTIDE SEQUENCE [LARGE SCALE GENOMIC DNA]</scope>
    <source>
        <strain evidence="9">JCM 7356</strain>
    </source>
</reference>
<dbReference type="SUPFAM" id="SSF46894">
    <property type="entry name" value="C-terminal effector domain of the bipartite response regulators"/>
    <property type="match status" value="1"/>
</dbReference>
<organism evidence="8 9">
    <name type="scientific">Kitasatospora cystarginea</name>
    <dbReference type="NCBI Taxonomy" id="58350"/>
    <lineage>
        <taxon>Bacteria</taxon>
        <taxon>Bacillati</taxon>
        <taxon>Actinomycetota</taxon>
        <taxon>Actinomycetes</taxon>
        <taxon>Kitasatosporales</taxon>
        <taxon>Streptomycetaceae</taxon>
        <taxon>Kitasatospora</taxon>
    </lineage>
</organism>
<evidence type="ECO:0000313" key="9">
    <source>
        <dbReference type="Proteomes" id="UP001500305"/>
    </source>
</evidence>
<dbReference type="InterPro" id="IPR011990">
    <property type="entry name" value="TPR-like_helical_dom_sf"/>
</dbReference>
<dbReference type="Gene3D" id="1.25.40.10">
    <property type="entry name" value="Tetratricopeptide repeat domain"/>
    <property type="match status" value="1"/>
</dbReference>
<dbReference type="Gene3D" id="3.40.50.300">
    <property type="entry name" value="P-loop containing nucleotide triphosphate hydrolases"/>
    <property type="match status" value="1"/>
</dbReference>
<dbReference type="InterPro" id="IPR036388">
    <property type="entry name" value="WH-like_DNA-bd_sf"/>
</dbReference>
<dbReference type="SMART" id="SM00862">
    <property type="entry name" value="Trans_reg_C"/>
    <property type="match status" value="1"/>
</dbReference>
<dbReference type="InterPro" id="IPR001867">
    <property type="entry name" value="OmpR/PhoB-type_DNA-bd"/>
</dbReference>
<keyword evidence="3" id="KW-0805">Transcription regulation</keyword>
<dbReference type="PROSITE" id="PS51755">
    <property type="entry name" value="OMPR_PHOB"/>
    <property type="match status" value="1"/>
</dbReference>
<dbReference type="InterPro" id="IPR027417">
    <property type="entry name" value="P-loop_NTPase"/>
</dbReference>
<feature type="DNA-binding region" description="OmpR/PhoB-type" evidence="6">
    <location>
        <begin position="1"/>
        <end position="98"/>
    </location>
</feature>
<dbReference type="SUPFAM" id="SSF52540">
    <property type="entry name" value="P-loop containing nucleoside triphosphate hydrolases"/>
    <property type="match status" value="1"/>
</dbReference>
<dbReference type="InterPro" id="IPR051677">
    <property type="entry name" value="AfsR-DnrI-RedD_regulator"/>
</dbReference>
<evidence type="ECO:0000256" key="6">
    <source>
        <dbReference type="PROSITE-ProRule" id="PRU01091"/>
    </source>
</evidence>
<dbReference type="InterPro" id="IPR016032">
    <property type="entry name" value="Sig_transdc_resp-reg_C-effctor"/>
</dbReference>
<gene>
    <name evidence="8" type="ORF">GCM10010430_69870</name>
</gene>
<evidence type="ECO:0000256" key="2">
    <source>
        <dbReference type="ARBA" id="ARBA00023012"/>
    </source>
</evidence>
<dbReference type="CDD" id="cd15831">
    <property type="entry name" value="BTAD"/>
    <property type="match status" value="1"/>
</dbReference>
<keyword evidence="2" id="KW-0902">Two-component regulatory system</keyword>
<comment type="similarity">
    <text evidence="1">Belongs to the AfsR/DnrI/RedD regulatory family.</text>
</comment>
<feature type="domain" description="OmpR/PhoB-type" evidence="7">
    <location>
        <begin position="1"/>
        <end position="98"/>
    </location>
</feature>
<keyword evidence="4 6" id="KW-0238">DNA-binding</keyword>